<organism evidence="9">
    <name type="scientific">Pseudo-nitzschia australis</name>
    <dbReference type="NCBI Taxonomy" id="44445"/>
    <lineage>
        <taxon>Eukaryota</taxon>
        <taxon>Sar</taxon>
        <taxon>Stramenopiles</taxon>
        <taxon>Ochrophyta</taxon>
        <taxon>Bacillariophyta</taxon>
        <taxon>Bacillariophyceae</taxon>
        <taxon>Bacillariophycidae</taxon>
        <taxon>Bacillariales</taxon>
        <taxon>Bacillariaceae</taxon>
        <taxon>Pseudo-nitzschia</taxon>
    </lineage>
</organism>
<feature type="transmembrane region" description="Helical" evidence="6">
    <location>
        <begin position="157"/>
        <end position="176"/>
    </location>
</feature>
<comment type="subcellular location">
    <subcellularLocation>
        <location evidence="1">Membrane</location>
        <topology evidence="1">Multi-pass membrane protein</topology>
    </subcellularLocation>
</comment>
<name>A0A6U9WRS8_9STRA</name>
<dbReference type="InterPro" id="IPR006634">
    <property type="entry name" value="TLC-dom"/>
</dbReference>
<evidence type="ECO:0000256" key="1">
    <source>
        <dbReference type="ARBA" id="ARBA00004141"/>
    </source>
</evidence>
<feature type="domain" description="TLC" evidence="7">
    <location>
        <begin position="103"/>
        <end position="288"/>
    </location>
</feature>
<dbReference type="EMBL" id="HBIX01006036">
    <property type="protein sequence ID" value="CAE0712027.1"/>
    <property type="molecule type" value="Transcribed_RNA"/>
</dbReference>
<dbReference type="GO" id="GO:0016020">
    <property type="term" value="C:membrane"/>
    <property type="evidence" value="ECO:0007669"/>
    <property type="project" value="UniProtKB-SubCell"/>
</dbReference>
<evidence type="ECO:0000256" key="6">
    <source>
        <dbReference type="SAM" id="Phobius"/>
    </source>
</evidence>
<evidence type="ECO:0000256" key="5">
    <source>
        <dbReference type="SAM" id="MobiDB-lite"/>
    </source>
</evidence>
<feature type="transmembrane region" description="Helical" evidence="6">
    <location>
        <begin position="267"/>
        <end position="289"/>
    </location>
</feature>
<evidence type="ECO:0000256" key="3">
    <source>
        <dbReference type="ARBA" id="ARBA00022989"/>
    </source>
</evidence>
<accession>A0A6U9WRS8</accession>
<proteinExistence type="predicted"/>
<feature type="region of interest" description="Disordered" evidence="5">
    <location>
        <begin position="1"/>
        <end position="29"/>
    </location>
</feature>
<feature type="transmembrane region" description="Helical" evidence="6">
    <location>
        <begin position="89"/>
        <end position="108"/>
    </location>
</feature>
<dbReference type="EMBL" id="HBIX01006038">
    <property type="protein sequence ID" value="CAE0712028.1"/>
    <property type="molecule type" value="Transcribed_RNA"/>
</dbReference>
<evidence type="ECO:0000313" key="9">
    <source>
        <dbReference type="EMBL" id="CAE0712028.1"/>
    </source>
</evidence>
<dbReference type="AlphaFoldDB" id="A0A6U9WRS8"/>
<evidence type="ECO:0000256" key="2">
    <source>
        <dbReference type="ARBA" id="ARBA00022692"/>
    </source>
</evidence>
<sequence length="315" mass="37502">MNSEEKYSPSPSTPTPTPRRDQGHPMSPIAVIRKTLRRRRRRARSAPPKLKKSLIEDHFNVEKNIVGKRLALPGVPNYEDDWARDSHDFFNLIVLIPIIVLNVMNWNWDRLFNLGKKQYIVDAWTGEWFDLFFWATVSYFVTDFFWVLIVPTCVKSPTVIIQHHIITMLYLLIPFYRPQSRWCMGACMSVEINTWFLIARRVFNKQGFPPWIIDLSFVSIRLKFISVCFYVTWFSIRVFLYPLMLVYLIKLYLKNSKREGTYINIDLIPPLLQSIFCILNLKWTFDLIMSKVRYFRRKRAQKRMGKTVNYVNKGL</sequence>
<gene>
    <name evidence="8" type="ORF">PAUS00366_LOCUS4779</name>
    <name evidence="9" type="ORF">PAUS00366_LOCUS4780</name>
</gene>
<protein>
    <recommendedName>
        <fullName evidence="7">TLC domain-containing protein</fullName>
    </recommendedName>
</protein>
<evidence type="ECO:0000259" key="7">
    <source>
        <dbReference type="Pfam" id="PF03798"/>
    </source>
</evidence>
<keyword evidence="4 6" id="KW-0472">Membrane</keyword>
<feature type="transmembrane region" description="Helical" evidence="6">
    <location>
        <begin position="224"/>
        <end position="247"/>
    </location>
</feature>
<evidence type="ECO:0000313" key="8">
    <source>
        <dbReference type="EMBL" id="CAE0712027.1"/>
    </source>
</evidence>
<dbReference type="Pfam" id="PF03798">
    <property type="entry name" value="TRAM_LAG1_CLN8"/>
    <property type="match status" value="1"/>
</dbReference>
<keyword evidence="3 6" id="KW-1133">Transmembrane helix</keyword>
<reference evidence="9" key="1">
    <citation type="submission" date="2021-01" db="EMBL/GenBank/DDBJ databases">
        <authorList>
            <person name="Corre E."/>
            <person name="Pelletier E."/>
            <person name="Niang G."/>
            <person name="Scheremetjew M."/>
            <person name="Finn R."/>
            <person name="Kale V."/>
            <person name="Holt S."/>
            <person name="Cochrane G."/>
            <person name="Meng A."/>
            <person name="Brown T."/>
            <person name="Cohen L."/>
        </authorList>
    </citation>
    <scope>NUCLEOTIDE SEQUENCE</scope>
    <source>
        <strain evidence="9">10249 10 AB</strain>
    </source>
</reference>
<keyword evidence="2 6" id="KW-0812">Transmembrane</keyword>
<feature type="transmembrane region" description="Helical" evidence="6">
    <location>
        <begin position="128"/>
        <end position="150"/>
    </location>
</feature>
<evidence type="ECO:0000256" key="4">
    <source>
        <dbReference type="ARBA" id="ARBA00023136"/>
    </source>
</evidence>